<dbReference type="InterPro" id="IPR005467">
    <property type="entry name" value="His_kinase_dom"/>
</dbReference>
<dbReference type="InterPro" id="IPR004358">
    <property type="entry name" value="Sig_transdc_His_kin-like_C"/>
</dbReference>
<dbReference type="PRINTS" id="PR00344">
    <property type="entry name" value="BCTRLSENSOR"/>
</dbReference>
<evidence type="ECO:0000259" key="13">
    <source>
        <dbReference type="PROSITE" id="PS50885"/>
    </source>
</evidence>
<dbReference type="AlphaFoldDB" id="A0A558B7Z8"/>
<dbReference type="InterPro" id="IPR003660">
    <property type="entry name" value="HAMP_dom"/>
</dbReference>
<dbReference type="PROSITE" id="PS50109">
    <property type="entry name" value="HIS_KIN"/>
    <property type="match status" value="1"/>
</dbReference>
<keyword evidence="6 11" id="KW-0812">Transmembrane</keyword>
<keyword evidence="10 11" id="KW-0472">Membrane</keyword>
<dbReference type="EC" id="2.7.13.3" evidence="3"/>
<feature type="transmembrane region" description="Helical" evidence="11">
    <location>
        <begin position="167"/>
        <end position="187"/>
    </location>
</feature>
<dbReference type="Gene3D" id="3.30.565.10">
    <property type="entry name" value="Histidine kinase-like ATPase, C-terminal domain"/>
    <property type="match status" value="1"/>
</dbReference>
<evidence type="ECO:0000256" key="10">
    <source>
        <dbReference type="ARBA" id="ARBA00023136"/>
    </source>
</evidence>
<keyword evidence="5" id="KW-0808">Transferase</keyword>
<evidence type="ECO:0000256" key="11">
    <source>
        <dbReference type="SAM" id="Phobius"/>
    </source>
</evidence>
<dbReference type="SUPFAM" id="SSF55874">
    <property type="entry name" value="ATPase domain of HSP90 chaperone/DNA topoisomerase II/histidine kinase"/>
    <property type="match status" value="1"/>
</dbReference>
<dbReference type="EMBL" id="VMRX01000030">
    <property type="protein sequence ID" value="TVT32634.1"/>
    <property type="molecule type" value="Genomic_DNA"/>
</dbReference>
<dbReference type="Gene3D" id="1.10.287.130">
    <property type="match status" value="1"/>
</dbReference>
<dbReference type="Pfam" id="PF00672">
    <property type="entry name" value="HAMP"/>
    <property type="match status" value="1"/>
</dbReference>
<evidence type="ECO:0000256" key="3">
    <source>
        <dbReference type="ARBA" id="ARBA00012438"/>
    </source>
</evidence>
<dbReference type="InterPro" id="IPR050428">
    <property type="entry name" value="TCS_sensor_his_kinase"/>
</dbReference>
<dbReference type="InterPro" id="IPR036890">
    <property type="entry name" value="HATPase_C_sf"/>
</dbReference>
<keyword evidence="4" id="KW-0597">Phosphoprotein</keyword>
<dbReference type="RefSeq" id="WP_273133851.1">
    <property type="nucleotide sequence ID" value="NZ_VMRX01000030.1"/>
</dbReference>
<evidence type="ECO:0000256" key="7">
    <source>
        <dbReference type="ARBA" id="ARBA00022777"/>
    </source>
</evidence>
<comment type="caution">
    <text evidence="14">The sequence shown here is derived from an EMBL/GenBank/DDBJ whole genome shotgun (WGS) entry which is preliminary data.</text>
</comment>
<comment type="subcellular location">
    <subcellularLocation>
        <location evidence="2">Membrane</location>
    </subcellularLocation>
</comment>
<keyword evidence="7 14" id="KW-0418">Kinase</keyword>
<accession>A0A558B7Z8</accession>
<dbReference type="SMART" id="SM00387">
    <property type="entry name" value="HATPase_c"/>
    <property type="match status" value="1"/>
</dbReference>
<evidence type="ECO:0000256" key="6">
    <source>
        <dbReference type="ARBA" id="ARBA00022692"/>
    </source>
</evidence>
<evidence type="ECO:0000256" key="1">
    <source>
        <dbReference type="ARBA" id="ARBA00000085"/>
    </source>
</evidence>
<dbReference type="GO" id="GO:0005886">
    <property type="term" value="C:plasma membrane"/>
    <property type="evidence" value="ECO:0007669"/>
    <property type="project" value="TreeGrafter"/>
</dbReference>
<dbReference type="PROSITE" id="PS50885">
    <property type="entry name" value="HAMP"/>
    <property type="match status" value="1"/>
</dbReference>
<evidence type="ECO:0000256" key="9">
    <source>
        <dbReference type="ARBA" id="ARBA00023012"/>
    </source>
</evidence>
<evidence type="ECO:0000256" key="4">
    <source>
        <dbReference type="ARBA" id="ARBA00022553"/>
    </source>
</evidence>
<sequence length="443" mass="48068">MLTRLRRWPVAVRMLVSALVLVLVILPLAGALLAWNFRQTVSQSFDERLLSFLNVVIAGIEFDPQTGELTPGSQLGDPRFERAYSGWYWQVNDNSGQVITSRSLWDQRLPQVSGRGPDWVDVPGPREQRLRLVERDVQLPAFDGWLSVSVAADLSEVDTQVARFNRLLGISLTTLGVLLLLMIGLQIRWGLAPLRRLEQDLRAMEAGRARSLTTDLPDELAKLADAMNQVLQRDQVLIDRGRTAAGNLAHALKTPVSVLTTLSDKLPDEQRTAFRTELARIDDAVRHHLARASAAGPAALGGVDLAGALEPVLSALGTLAGRRGLVLDPHINGSGMVRFEQQDLQEIAGNLLENAINWAGNRVSFSARLGVEGLELVIEDDGPGLSADDIEQALTRGARLDESRSGSGLGLAIVKELVELYGGNLDLGPSPLGGLRAKAIFPV</sequence>
<dbReference type="PANTHER" id="PTHR45436">
    <property type="entry name" value="SENSOR HISTIDINE KINASE YKOH"/>
    <property type="match status" value="1"/>
</dbReference>
<evidence type="ECO:0000313" key="14">
    <source>
        <dbReference type="EMBL" id="TVT32634.1"/>
    </source>
</evidence>
<dbReference type="GO" id="GO:0004673">
    <property type="term" value="F:protein histidine kinase activity"/>
    <property type="evidence" value="ECO:0007669"/>
    <property type="project" value="UniProtKB-EC"/>
</dbReference>
<evidence type="ECO:0000256" key="8">
    <source>
        <dbReference type="ARBA" id="ARBA00022989"/>
    </source>
</evidence>
<keyword evidence="9" id="KW-0902">Two-component regulatory system</keyword>
<keyword evidence="8 11" id="KW-1133">Transmembrane helix</keyword>
<evidence type="ECO:0000256" key="2">
    <source>
        <dbReference type="ARBA" id="ARBA00004370"/>
    </source>
</evidence>
<evidence type="ECO:0000313" key="15">
    <source>
        <dbReference type="Proteomes" id="UP000319142"/>
    </source>
</evidence>
<organism evidence="14 15">
    <name type="scientific">Marinobacter vinifirmus</name>
    <dbReference type="NCBI Taxonomy" id="355591"/>
    <lineage>
        <taxon>Bacteria</taxon>
        <taxon>Pseudomonadati</taxon>
        <taxon>Pseudomonadota</taxon>
        <taxon>Gammaproteobacteria</taxon>
        <taxon>Pseudomonadales</taxon>
        <taxon>Marinobacteraceae</taxon>
        <taxon>Marinobacter</taxon>
    </lineage>
</organism>
<protein>
    <recommendedName>
        <fullName evidence="3">histidine kinase</fullName>
        <ecNumber evidence="3">2.7.13.3</ecNumber>
    </recommendedName>
</protein>
<dbReference type="Proteomes" id="UP000319142">
    <property type="component" value="Unassembled WGS sequence"/>
</dbReference>
<evidence type="ECO:0000259" key="12">
    <source>
        <dbReference type="PROSITE" id="PS50109"/>
    </source>
</evidence>
<comment type="catalytic activity">
    <reaction evidence="1">
        <text>ATP + protein L-histidine = ADP + protein N-phospho-L-histidine.</text>
        <dbReference type="EC" id="2.7.13.3"/>
    </reaction>
</comment>
<gene>
    <name evidence="14" type="ORF">FHK81_11230</name>
</gene>
<dbReference type="GO" id="GO:0000160">
    <property type="term" value="P:phosphorelay signal transduction system"/>
    <property type="evidence" value="ECO:0007669"/>
    <property type="project" value="UniProtKB-KW"/>
</dbReference>
<feature type="domain" description="HAMP" evidence="13">
    <location>
        <begin position="188"/>
        <end position="239"/>
    </location>
</feature>
<feature type="domain" description="Histidine kinase" evidence="12">
    <location>
        <begin position="247"/>
        <end position="443"/>
    </location>
</feature>
<evidence type="ECO:0000256" key="5">
    <source>
        <dbReference type="ARBA" id="ARBA00022679"/>
    </source>
</evidence>
<reference evidence="14 15" key="1">
    <citation type="submission" date="2019-07" db="EMBL/GenBank/DDBJ databases">
        <title>The pathways for chlorine oxyanion respiration interact through the shared metabolite chlorate.</title>
        <authorList>
            <person name="Barnum T.P."/>
            <person name="Cheng Y."/>
            <person name="Hill K.A."/>
            <person name="Lucas L.N."/>
            <person name="Carlson H.K."/>
            <person name="Coates J.D."/>
        </authorList>
    </citation>
    <scope>NUCLEOTIDE SEQUENCE [LARGE SCALE GENOMIC DNA]</scope>
    <source>
        <strain evidence="14">UCB</strain>
    </source>
</reference>
<dbReference type="Pfam" id="PF02518">
    <property type="entry name" value="HATPase_c"/>
    <property type="match status" value="1"/>
</dbReference>
<dbReference type="InterPro" id="IPR003594">
    <property type="entry name" value="HATPase_dom"/>
</dbReference>
<proteinExistence type="predicted"/>
<name>A0A558B7Z8_9GAMM</name>
<dbReference type="CDD" id="cd06225">
    <property type="entry name" value="HAMP"/>
    <property type="match status" value="1"/>
</dbReference>
<dbReference type="PANTHER" id="PTHR45436:SF5">
    <property type="entry name" value="SENSOR HISTIDINE KINASE TRCS"/>
    <property type="match status" value="1"/>
</dbReference>